<dbReference type="KEGG" id="bprl:CL2_01350"/>
<proteinExistence type="predicted"/>
<dbReference type="RefSeq" id="WP_015530191.1">
    <property type="nucleotide sequence ID" value="NC_021016.1"/>
</dbReference>
<dbReference type="EMBL" id="FP929061">
    <property type="protein sequence ID" value="CBL37247.1"/>
    <property type="molecule type" value="Genomic_DNA"/>
</dbReference>
<reference evidence="1 2" key="1">
    <citation type="submission" date="2010-03" db="EMBL/GenBank/DDBJ databases">
        <title>The genome sequence of Clostridiales sp. SSC/2.</title>
        <authorList>
            <consortium name="metaHIT consortium -- http://www.metahit.eu/"/>
            <person name="Pajon A."/>
            <person name="Turner K."/>
            <person name="Parkhill J."/>
            <person name="Duncan S."/>
            <person name="Flint H."/>
        </authorList>
    </citation>
    <scope>NUCLEOTIDE SEQUENCE [LARGE SCALE GENOMIC DNA]</scope>
    <source>
        <strain evidence="1 2">SSC/2</strain>
    </source>
</reference>
<evidence type="ECO:0000313" key="2">
    <source>
        <dbReference type="Proteomes" id="UP000008960"/>
    </source>
</evidence>
<reference evidence="1 2" key="2">
    <citation type="submission" date="2010-03" db="EMBL/GenBank/DDBJ databases">
        <authorList>
            <person name="Pajon A."/>
        </authorList>
    </citation>
    <scope>NUCLEOTIDE SEQUENCE [LARGE SCALE GENOMIC DNA]</scope>
    <source>
        <strain evidence="1 2">SSC/2</strain>
    </source>
</reference>
<protein>
    <recommendedName>
        <fullName evidence="3">Transposase</fullName>
    </recommendedName>
</protein>
<dbReference type="Proteomes" id="UP000008960">
    <property type="component" value="Chromosome"/>
</dbReference>
<accession>D4MXA2</accession>
<dbReference type="AlphaFoldDB" id="D4MXA2"/>
<evidence type="ECO:0000313" key="1">
    <source>
        <dbReference type="EMBL" id="CBL37247.1"/>
    </source>
</evidence>
<organism evidence="1 2">
    <name type="scientific">Anaerostipes hadrus</name>
    <dbReference type="NCBI Taxonomy" id="649756"/>
    <lineage>
        <taxon>Bacteria</taxon>
        <taxon>Bacillati</taxon>
        <taxon>Bacillota</taxon>
        <taxon>Clostridia</taxon>
        <taxon>Lachnospirales</taxon>
        <taxon>Lachnospiraceae</taxon>
        <taxon>Anaerostipes</taxon>
    </lineage>
</organism>
<gene>
    <name evidence="1" type="ORF">CL2_01350</name>
</gene>
<sequence>MKVETWCSQNGITKSNYYYRLRRVREAYIETTQSSETTFVELPVMSESEKSEKQESKNLPVARIHTDDNLSIDIFSSISADQIQSLIGAVTNVK</sequence>
<dbReference type="PATRIC" id="fig|245018.3.peg.1424"/>
<name>D4MXA2_ANAHA</name>
<evidence type="ECO:0008006" key="3">
    <source>
        <dbReference type="Google" id="ProtNLM"/>
    </source>
</evidence>